<evidence type="ECO:0000313" key="5">
    <source>
        <dbReference type="EMBL" id="EDP42682.1"/>
    </source>
</evidence>
<accession>A8Q686</accession>
<keyword evidence="2" id="KW-0812">Transmembrane</keyword>
<comment type="subcellular location">
    <subcellularLocation>
        <location evidence="1">Endomembrane system</location>
        <topology evidence="1">Multi-pass membrane protein</topology>
    </subcellularLocation>
</comment>
<dbReference type="KEGG" id="mgl:MGL_2882"/>
<dbReference type="VEuPathDB" id="FungiDB:MGL_2882"/>
<dbReference type="STRING" id="425265.A8Q686"/>
<reference evidence="5 6" key="1">
    <citation type="journal article" date="2007" name="Proc. Natl. Acad. Sci. U.S.A.">
        <title>Dandruff-associated Malassezia genomes reveal convergent and divergent virulence traits shared with plant and human fungal pathogens.</title>
        <authorList>
            <person name="Xu J."/>
            <person name="Saunders C.W."/>
            <person name="Hu P."/>
            <person name="Grant R.A."/>
            <person name="Boekhout T."/>
            <person name="Kuramae E.E."/>
            <person name="Kronstad J.W."/>
            <person name="Deangelis Y.M."/>
            <person name="Reeder N.L."/>
            <person name="Johnstone K.R."/>
            <person name="Leland M."/>
            <person name="Fieno A.M."/>
            <person name="Begley W.M."/>
            <person name="Sun Y."/>
            <person name="Lacey M.P."/>
            <person name="Chaudhary T."/>
            <person name="Keough T."/>
            <person name="Chu L."/>
            <person name="Sears R."/>
            <person name="Yuan B."/>
            <person name="Dawson T.L.Jr."/>
        </authorList>
    </citation>
    <scope>NUCLEOTIDE SEQUENCE [LARGE SCALE GENOMIC DNA]</scope>
    <source>
        <strain evidence="6">ATCC MYA-4612 / CBS 7966</strain>
    </source>
</reference>
<sequence>MALFSAQSYMLAREYSAHVKDRQVLSGEMLREYDEKFVMPRAMPLVRDASTMTDE</sequence>
<evidence type="ECO:0000256" key="4">
    <source>
        <dbReference type="ARBA" id="ARBA00023136"/>
    </source>
</evidence>
<comment type="caution">
    <text evidence="5">The sequence shown here is derived from an EMBL/GenBank/DDBJ whole genome shotgun (WGS) entry which is preliminary data.</text>
</comment>
<evidence type="ECO:0000256" key="1">
    <source>
        <dbReference type="ARBA" id="ARBA00004127"/>
    </source>
</evidence>
<proteinExistence type="predicted"/>
<dbReference type="InterPro" id="IPR018819">
    <property type="entry name" value="Nur1/Mug154"/>
</dbReference>
<dbReference type="GeneID" id="5854203"/>
<dbReference type="AlphaFoldDB" id="A8Q686"/>
<dbReference type="RefSeq" id="XP_001729896.1">
    <property type="nucleotide sequence ID" value="XM_001729844.1"/>
</dbReference>
<dbReference type="PANTHER" id="PTHR28293:SF1">
    <property type="entry name" value="NUCLEAR RIM PROTEIN 1"/>
    <property type="match status" value="1"/>
</dbReference>
<dbReference type="Proteomes" id="UP000008837">
    <property type="component" value="Unassembled WGS sequence"/>
</dbReference>
<evidence type="ECO:0000256" key="2">
    <source>
        <dbReference type="ARBA" id="ARBA00022692"/>
    </source>
</evidence>
<dbReference type="InParanoid" id="A8Q686"/>
<dbReference type="PANTHER" id="PTHR28293">
    <property type="entry name" value="NUCLEAR RIM PROTEIN 1"/>
    <property type="match status" value="1"/>
</dbReference>
<dbReference type="GO" id="GO:0007096">
    <property type="term" value="P:regulation of exit from mitosis"/>
    <property type="evidence" value="ECO:0007669"/>
    <property type="project" value="TreeGrafter"/>
</dbReference>
<dbReference type="GO" id="GO:0012505">
    <property type="term" value="C:endomembrane system"/>
    <property type="evidence" value="ECO:0007669"/>
    <property type="project" value="UniProtKB-SubCell"/>
</dbReference>
<evidence type="ECO:0000256" key="3">
    <source>
        <dbReference type="ARBA" id="ARBA00022989"/>
    </source>
</evidence>
<protein>
    <submittedName>
        <fullName evidence="5">Uncharacterized protein</fullName>
    </submittedName>
</protein>
<dbReference type="OrthoDB" id="3363151at2759"/>
<keyword evidence="4" id="KW-0472">Membrane</keyword>
<organism evidence="5 6">
    <name type="scientific">Malassezia globosa (strain ATCC MYA-4612 / CBS 7966)</name>
    <name type="common">Dandruff-associated fungus</name>
    <dbReference type="NCBI Taxonomy" id="425265"/>
    <lineage>
        <taxon>Eukaryota</taxon>
        <taxon>Fungi</taxon>
        <taxon>Dikarya</taxon>
        <taxon>Basidiomycota</taxon>
        <taxon>Ustilaginomycotina</taxon>
        <taxon>Malasseziomycetes</taxon>
        <taxon>Malasseziales</taxon>
        <taxon>Malasseziaceae</taxon>
        <taxon>Malassezia</taxon>
    </lineage>
</organism>
<keyword evidence="3" id="KW-1133">Transmembrane helix</keyword>
<name>A8Q686_MALGO</name>
<gene>
    <name evidence="5" type="ORF">MGL_2882</name>
</gene>
<dbReference type="GO" id="GO:0043007">
    <property type="term" value="P:maintenance of rDNA"/>
    <property type="evidence" value="ECO:0007669"/>
    <property type="project" value="TreeGrafter"/>
</dbReference>
<dbReference type="EMBL" id="AAYY01000010">
    <property type="protein sequence ID" value="EDP42682.1"/>
    <property type="molecule type" value="Genomic_DNA"/>
</dbReference>
<keyword evidence="6" id="KW-1185">Reference proteome</keyword>
<dbReference type="Pfam" id="PF10332">
    <property type="entry name" value="DUF2418"/>
    <property type="match status" value="1"/>
</dbReference>
<evidence type="ECO:0000313" key="6">
    <source>
        <dbReference type="Proteomes" id="UP000008837"/>
    </source>
</evidence>